<accession>A0A285II11</accession>
<dbReference type="AlphaFoldDB" id="A0A285II11"/>
<reference evidence="1 2" key="1">
    <citation type="submission" date="2017-09" db="EMBL/GenBank/DDBJ databases">
        <authorList>
            <person name="Ehlers B."/>
            <person name="Leendertz F.H."/>
        </authorList>
    </citation>
    <scope>NUCLEOTIDE SEQUENCE [LARGE SCALE GENOMIC DNA]</scope>
    <source>
        <strain evidence="1 2">CGMCC 4.6857</strain>
    </source>
</reference>
<keyword evidence="2" id="KW-1185">Reference proteome</keyword>
<sequence length="55" mass="5768">MGCVDLPFAVHADLNNTTTPYAFFSGPGCTGIKMTLPAGDFHSFASFNAVSVRAN</sequence>
<organism evidence="1 2">
    <name type="scientific">Paractinoplanes atraurantiacus</name>
    <dbReference type="NCBI Taxonomy" id="1036182"/>
    <lineage>
        <taxon>Bacteria</taxon>
        <taxon>Bacillati</taxon>
        <taxon>Actinomycetota</taxon>
        <taxon>Actinomycetes</taxon>
        <taxon>Micromonosporales</taxon>
        <taxon>Micromonosporaceae</taxon>
        <taxon>Paractinoplanes</taxon>
    </lineage>
</organism>
<proteinExistence type="predicted"/>
<dbReference type="EMBL" id="OBDY01000008">
    <property type="protein sequence ID" value="SNY47608.1"/>
    <property type="molecule type" value="Genomic_DNA"/>
</dbReference>
<evidence type="ECO:0000313" key="1">
    <source>
        <dbReference type="EMBL" id="SNY47608.1"/>
    </source>
</evidence>
<dbReference type="Proteomes" id="UP000219612">
    <property type="component" value="Unassembled WGS sequence"/>
</dbReference>
<evidence type="ECO:0000313" key="2">
    <source>
        <dbReference type="Proteomes" id="UP000219612"/>
    </source>
</evidence>
<name>A0A285II11_9ACTN</name>
<protein>
    <submittedName>
        <fullName evidence="1">Uncharacterized protein</fullName>
    </submittedName>
</protein>
<gene>
    <name evidence="1" type="ORF">SAMN05421748_108173</name>
</gene>